<dbReference type="PANTHER" id="PTHR34406">
    <property type="entry name" value="PROTEIN YCEI"/>
    <property type="match status" value="1"/>
</dbReference>
<evidence type="ECO:0000256" key="1">
    <source>
        <dbReference type="SAM" id="MobiDB-lite"/>
    </source>
</evidence>
<accession>A0ABU7Z1J3</accession>
<name>A0ABU7Z1J3_9GAMM</name>
<dbReference type="InterPro" id="IPR007372">
    <property type="entry name" value="Lipid/polyisoprenoid-bd_YceI"/>
</dbReference>
<dbReference type="InterPro" id="IPR036761">
    <property type="entry name" value="TTHA0802/YceI-like_sf"/>
</dbReference>
<dbReference type="Proteomes" id="UP001355056">
    <property type="component" value="Unassembled WGS sequence"/>
</dbReference>
<feature type="compositionally biased region" description="Pro residues" evidence="1">
    <location>
        <begin position="243"/>
        <end position="255"/>
    </location>
</feature>
<evidence type="ECO:0000259" key="2">
    <source>
        <dbReference type="SMART" id="SM00867"/>
    </source>
</evidence>
<sequence length="255" mass="26827">MPDELLPPSATRHLMLALVLPIALAVLPVPAAAAERTEPPPAWKLDPVHTRVMFAVSHAGFSKALGTVSGSDGGLLFAPGGWAGARLVVEVPLTRLDLGTPDWNEAALAGNLLDGANFPTARFVSTTVTPRDPAHAQVCGELTLHGITKPLCMEVTVNAVERHPMPPFRQTAGFSATATLSRSDYGVDGWSSMIGDEVELRIEAEATRASDEFAQRLFRVGAPIPATTPEPVPADAESDPRAPEPNPTPATDPTA</sequence>
<keyword evidence="4" id="KW-1185">Reference proteome</keyword>
<feature type="region of interest" description="Disordered" evidence="1">
    <location>
        <begin position="222"/>
        <end position="255"/>
    </location>
</feature>
<organism evidence="3 4">
    <name type="scientific">Novilysobacter erysipheiresistens</name>
    <dbReference type="NCBI Taxonomy" id="1749332"/>
    <lineage>
        <taxon>Bacteria</taxon>
        <taxon>Pseudomonadati</taxon>
        <taxon>Pseudomonadota</taxon>
        <taxon>Gammaproteobacteria</taxon>
        <taxon>Lysobacterales</taxon>
        <taxon>Lysobacteraceae</taxon>
        <taxon>Novilysobacter</taxon>
    </lineage>
</organism>
<dbReference type="SUPFAM" id="SSF101874">
    <property type="entry name" value="YceI-like"/>
    <property type="match status" value="1"/>
</dbReference>
<evidence type="ECO:0000313" key="3">
    <source>
        <dbReference type="EMBL" id="MEG3185066.1"/>
    </source>
</evidence>
<feature type="domain" description="Lipid/polyisoprenoid-binding YceI-like" evidence="2">
    <location>
        <begin position="42"/>
        <end position="207"/>
    </location>
</feature>
<dbReference type="SMART" id="SM00867">
    <property type="entry name" value="YceI"/>
    <property type="match status" value="1"/>
</dbReference>
<evidence type="ECO:0000313" key="4">
    <source>
        <dbReference type="Proteomes" id="UP001355056"/>
    </source>
</evidence>
<gene>
    <name evidence="3" type="ORF">SNE34_13720</name>
</gene>
<dbReference type="Pfam" id="PF04264">
    <property type="entry name" value="YceI"/>
    <property type="match status" value="1"/>
</dbReference>
<comment type="caution">
    <text evidence="3">The sequence shown here is derived from an EMBL/GenBank/DDBJ whole genome shotgun (WGS) entry which is preliminary data.</text>
</comment>
<reference evidence="3 4" key="1">
    <citation type="journal article" date="2016" name="Int. J. Syst. Evol. Microbiol.">
        <title>Lysobacter erysipheiresistens sp. nov., an antagonist of powdery mildew, isolated from tobacco-cultivated soil.</title>
        <authorList>
            <person name="Xie B."/>
            <person name="Li T."/>
            <person name="Lin X."/>
            <person name="Wang C.J."/>
            <person name="Chen Y.J."/>
            <person name="Liu W.J."/>
            <person name="Zhao Z.W."/>
        </authorList>
    </citation>
    <scope>NUCLEOTIDE SEQUENCE [LARGE SCALE GENOMIC DNA]</scope>
    <source>
        <strain evidence="3 4">RS-LYSO-3</strain>
    </source>
</reference>
<protein>
    <submittedName>
        <fullName evidence="3">YceI family protein</fullName>
    </submittedName>
</protein>
<dbReference type="Gene3D" id="2.40.128.110">
    <property type="entry name" value="Lipid/polyisoprenoid-binding, YceI-like"/>
    <property type="match status" value="1"/>
</dbReference>
<proteinExistence type="predicted"/>
<dbReference type="EMBL" id="JAXGFP010000007">
    <property type="protein sequence ID" value="MEG3185066.1"/>
    <property type="molecule type" value="Genomic_DNA"/>
</dbReference>
<dbReference type="PANTHER" id="PTHR34406:SF1">
    <property type="entry name" value="PROTEIN YCEI"/>
    <property type="match status" value="1"/>
</dbReference>